<dbReference type="EMBL" id="KL367474">
    <property type="protein sequence ID" value="KFD73137.1"/>
    <property type="molecule type" value="Genomic_DNA"/>
</dbReference>
<gene>
    <name evidence="1" type="ORF">M513_04850</name>
    <name evidence="2" type="ORF">M514_04850</name>
</gene>
<evidence type="ECO:0000313" key="1">
    <source>
        <dbReference type="EMBL" id="KFD54308.1"/>
    </source>
</evidence>
<reference evidence="2 3" key="1">
    <citation type="journal article" date="2014" name="Nat. Genet.">
        <title>Genome and transcriptome of the porcine whipworm Trichuris suis.</title>
        <authorList>
            <person name="Jex A.R."/>
            <person name="Nejsum P."/>
            <person name="Schwarz E.M."/>
            <person name="Hu L."/>
            <person name="Young N.D."/>
            <person name="Hall R.S."/>
            <person name="Korhonen P.K."/>
            <person name="Liao S."/>
            <person name="Thamsborg S."/>
            <person name="Xia J."/>
            <person name="Xu P."/>
            <person name="Wang S."/>
            <person name="Scheerlinck J.P."/>
            <person name="Hofmann A."/>
            <person name="Sternberg P.W."/>
            <person name="Wang J."/>
            <person name="Gasser R.B."/>
        </authorList>
    </citation>
    <scope>NUCLEOTIDE SEQUENCE [LARGE SCALE GENOMIC DNA]</scope>
    <source>
        <strain evidence="2">DCEP-RM93F</strain>
        <strain evidence="1">DCEP-RM93M</strain>
    </source>
</reference>
<keyword evidence="3" id="KW-1185">Reference proteome</keyword>
<evidence type="ECO:0000313" key="3">
    <source>
        <dbReference type="Proteomes" id="UP000030764"/>
    </source>
</evidence>
<dbReference type="EMBL" id="KL363209">
    <property type="protein sequence ID" value="KFD54308.1"/>
    <property type="molecule type" value="Genomic_DNA"/>
</dbReference>
<name>A0A085NUJ1_9BILA</name>
<accession>A0A085NUJ1</accession>
<evidence type="ECO:0000313" key="2">
    <source>
        <dbReference type="EMBL" id="KFD73137.1"/>
    </source>
</evidence>
<protein>
    <submittedName>
        <fullName evidence="2">Uncharacterized protein</fullName>
    </submittedName>
</protein>
<dbReference type="Proteomes" id="UP000030764">
    <property type="component" value="Unassembled WGS sequence"/>
</dbReference>
<dbReference type="Proteomes" id="UP000030758">
    <property type="component" value="Unassembled WGS sequence"/>
</dbReference>
<organism evidence="2">
    <name type="scientific">Trichuris suis</name>
    <name type="common">pig whipworm</name>
    <dbReference type="NCBI Taxonomy" id="68888"/>
    <lineage>
        <taxon>Eukaryota</taxon>
        <taxon>Metazoa</taxon>
        <taxon>Ecdysozoa</taxon>
        <taxon>Nematoda</taxon>
        <taxon>Enoplea</taxon>
        <taxon>Dorylaimia</taxon>
        <taxon>Trichinellida</taxon>
        <taxon>Trichuridae</taxon>
        <taxon>Trichuris</taxon>
    </lineage>
</organism>
<sequence length="119" mass="13573">MDVASPADAARVVQHVNVKQKADNCDIAPVLYFANSQPEEAFCVSESARRVLRNNYFSTIEYVVRNTLLARRCEHTVWRSANFQLQLSPKFSSNAVVERGEGKIAMLKRRLTKCTARRR</sequence>
<proteinExistence type="predicted"/>
<dbReference type="AlphaFoldDB" id="A0A085NUJ1"/>